<name>A0A354LZL4_9BACT</name>
<keyword evidence="2" id="KW-1003">Cell membrane</keyword>
<feature type="transmembrane region" description="Helical" evidence="6">
    <location>
        <begin position="245"/>
        <end position="266"/>
    </location>
</feature>
<sequence>MEIKMPNKRHPSILFKPNIDLQYKKNTLYTCLLKILSVVTSFIIVPITIDFVNAENYGIWLTLSSMVTWISFFDLGLTNGLRNKLTEAISLQKYKLAKTYISTSYALLFGIFFILWLIITLTMPYLNWVEILKVSTTNAPNISQAFIIIFSYFCLSFVLKIINIVLFADQRAAMASLIDVSGQVVALIVIYSLTLVTKGSLLLLCICLCMTPLIVTILFSIFLYRGKYKKLSPSIKYIKIKHIKPLFNTGSKFFIIQIATIIQYQMSSFIIARNLGMNEVTDFNIAYKYFGVLTMAITILLLPFWSAATDAYTRQDFMWLRNKIKQYIKCVLLLTITGIIMYVCSGQLYYVWLKERIDISTTLSFWAMLYNIICVFSHPFVTLLNGIGAITIQLYVSLISPLLFIITATLLVQNTSLGASAVLIASIISNFYGFIIAPIQYRQVIIKHKKGIWIK</sequence>
<comment type="caution">
    <text evidence="7">The sequence shown here is derived from an EMBL/GenBank/DDBJ whole genome shotgun (WGS) entry which is preliminary data.</text>
</comment>
<dbReference type="CDD" id="cd12082">
    <property type="entry name" value="MATE_like"/>
    <property type="match status" value="1"/>
</dbReference>
<dbReference type="PANTHER" id="PTHR30250">
    <property type="entry name" value="PST FAMILY PREDICTED COLANIC ACID TRANSPORTER"/>
    <property type="match status" value="1"/>
</dbReference>
<feature type="transmembrane region" description="Helical" evidence="6">
    <location>
        <begin position="418"/>
        <end position="439"/>
    </location>
</feature>
<evidence type="ECO:0000256" key="5">
    <source>
        <dbReference type="ARBA" id="ARBA00023136"/>
    </source>
</evidence>
<evidence type="ECO:0000256" key="6">
    <source>
        <dbReference type="SAM" id="Phobius"/>
    </source>
</evidence>
<evidence type="ECO:0000256" key="4">
    <source>
        <dbReference type="ARBA" id="ARBA00022989"/>
    </source>
</evidence>
<evidence type="ECO:0000256" key="1">
    <source>
        <dbReference type="ARBA" id="ARBA00004651"/>
    </source>
</evidence>
<dbReference type="AlphaFoldDB" id="A0A354LZL4"/>
<organism evidence="7 8">
    <name type="scientific">Coprobacter fastidiosus</name>
    <dbReference type="NCBI Taxonomy" id="1099853"/>
    <lineage>
        <taxon>Bacteria</taxon>
        <taxon>Pseudomonadati</taxon>
        <taxon>Bacteroidota</taxon>
        <taxon>Bacteroidia</taxon>
        <taxon>Bacteroidales</taxon>
        <taxon>Barnesiellaceae</taxon>
        <taxon>Coprobacter</taxon>
    </lineage>
</organism>
<evidence type="ECO:0000256" key="3">
    <source>
        <dbReference type="ARBA" id="ARBA00022692"/>
    </source>
</evidence>
<feature type="transmembrane region" description="Helical" evidence="6">
    <location>
        <begin position="364"/>
        <end position="387"/>
    </location>
</feature>
<evidence type="ECO:0000313" key="8">
    <source>
        <dbReference type="Proteomes" id="UP000262954"/>
    </source>
</evidence>
<feature type="transmembrane region" description="Helical" evidence="6">
    <location>
        <begin position="175"/>
        <end position="195"/>
    </location>
</feature>
<dbReference type="Proteomes" id="UP000262954">
    <property type="component" value="Unassembled WGS sequence"/>
</dbReference>
<feature type="transmembrane region" description="Helical" evidence="6">
    <location>
        <begin position="394"/>
        <end position="412"/>
    </location>
</feature>
<evidence type="ECO:0000256" key="2">
    <source>
        <dbReference type="ARBA" id="ARBA00022475"/>
    </source>
</evidence>
<comment type="subcellular location">
    <subcellularLocation>
        <location evidence="1">Cell membrane</location>
        <topology evidence="1">Multi-pass membrane protein</topology>
    </subcellularLocation>
</comment>
<protein>
    <submittedName>
        <fullName evidence="7">Polysaccharide biosynthesis protein</fullName>
    </submittedName>
</protein>
<evidence type="ECO:0000313" key="7">
    <source>
        <dbReference type="EMBL" id="HBJ07703.1"/>
    </source>
</evidence>
<keyword evidence="3 6" id="KW-0812">Transmembrane</keyword>
<keyword evidence="5 6" id="KW-0472">Membrane</keyword>
<gene>
    <name evidence="7" type="ORF">DDY73_01745</name>
</gene>
<proteinExistence type="predicted"/>
<feature type="transmembrane region" description="Helical" evidence="6">
    <location>
        <begin position="286"/>
        <end position="306"/>
    </location>
</feature>
<keyword evidence="4 6" id="KW-1133">Transmembrane helix</keyword>
<dbReference type="InterPro" id="IPR002797">
    <property type="entry name" value="Polysacc_synth"/>
</dbReference>
<dbReference type="PANTHER" id="PTHR30250:SF11">
    <property type="entry name" value="O-ANTIGEN TRANSPORTER-RELATED"/>
    <property type="match status" value="1"/>
</dbReference>
<dbReference type="EMBL" id="DNWC01000026">
    <property type="protein sequence ID" value="HBJ07703.1"/>
    <property type="molecule type" value="Genomic_DNA"/>
</dbReference>
<feature type="transmembrane region" description="Helical" evidence="6">
    <location>
        <begin position="31"/>
        <end position="51"/>
    </location>
</feature>
<feature type="transmembrane region" description="Helical" evidence="6">
    <location>
        <begin position="327"/>
        <end position="352"/>
    </location>
</feature>
<feature type="transmembrane region" description="Helical" evidence="6">
    <location>
        <begin position="201"/>
        <end position="224"/>
    </location>
</feature>
<dbReference type="RefSeq" id="WP_022389560.1">
    <property type="nucleotide sequence ID" value="NZ_CABKQP010000008.1"/>
</dbReference>
<feature type="transmembrane region" description="Helical" evidence="6">
    <location>
        <begin position="146"/>
        <end position="168"/>
    </location>
</feature>
<reference evidence="7 8" key="1">
    <citation type="journal article" date="2018" name="Nat. Biotechnol.">
        <title>A standardized bacterial taxonomy based on genome phylogeny substantially revises the tree of life.</title>
        <authorList>
            <person name="Parks D.H."/>
            <person name="Chuvochina M."/>
            <person name="Waite D.W."/>
            <person name="Rinke C."/>
            <person name="Skarshewski A."/>
            <person name="Chaumeil P.A."/>
            <person name="Hugenholtz P."/>
        </authorList>
    </citation>
    <scope>NUCLEOTIDE SEQUENCE [LARGE SCALE GENOMIC DNA]</scope>
    <source>
        <strain evidence="7">UBA11482</strain>
    </source>
</reference>
<dbReference type="InterPro" id="IPR050833">
    <property type="entry name" value="Poly_Biosynth_Transport"/>
</dbReference>
<dbReference type="Pfam" id="PF01943">
    <property type="entry name" value="Polysacc_synt"/>
    <property type="match status" value="1"/>
</dbReference>
<dbReference type="GO" id="GO:0005886">
    <property type="term" value="C:plasma membrane"/>
    <property type="evidence" value="ECO:0007669"/>
    <property type="project" value="UniProtKB-SubCell"/>
</dbReference>
<feature type="transmembrane region" description="Helical" evidence="6">
    <location>
        <begin position="57"/>
        <end position="78"/>
    </location>
</feature>
<accession>A0A354LZL4</accession>
<feature type="transmembrane region" description="Helical" evidence="6">
    <location>
        <begin position="99"/>
        <end position="126"/>
    </location>
</feature>